<dbReference type="GO" id="GO:0016887">
    <property type="term" value="F:ATP hydrolysis activity"/>
    <property type="evidence" value="ECO:0007669"/>
    <property type="project" value="InterPro"/>
</dbReference>
<dbReference type="Gene3D" id="3.40.50.300">
    <property type="entry name" value="P-loop containing nucleotide triphosphate hydrolases"/>
    <property type="match status" value="1"/>
</dbReference>
<accession>A0AAN6PXZ5</accession>
<name>A0AAN6PXZ5_9PEZI</name>
<dbReference type="InterPro" id="IPR003593">
    <property type="entry name" value="AAA+_ATPase"/>
</dbReference>
<protein>
    <recommendedName>
        <fullName evidence="5">AAA+ ATPase domain-containing protein</fullName>
    </recommendedName>
</protein>
<dbReference type="CDD" id="cd00009">
    <property type="entry name" value="AAA"/>
    <property type="match status" value="1"/>
</dbReference>
<dbReference type="SUPFAM" id="SSF52540">
    <property type="entry name" value="P-loop containing nucleoside triphosphate hydrolases"/>
    <property type="match status" value="1"/>
</dbReference>
<evidence type="ECO:0000256" key="1">
    <source>
        <dbReference type="ARBA" id="ARBA00010322"/>
    </source>
</evidence>
<dbReference type="AlphaFoldDB" id="A0AAN6PXZ5"/>
<evidence type="ECO:0000259" key="5">
    <source>
        <dbReference type="SMART" id="SM00382"/>
    </source>
</evidence>
<dbReference type="InterPro" id="IPR005654">
    <property type="entry name" value="ATPase_AFG1-like"/>
</dbReference>
<dbReference type="Proteomes" id="UP001305647">
    <property type="component" value="Unassembled WGS sequence"/>
</dbReference>
<evidence type="ECO:0000256" key="2">
    <source>
        <dbReference type="ARBA" id="ARBA00022741"/>
    </source>
</evidence>
<dbReference type="GO" id="GO:0005524">
    <property type="term" value="F:ATP binding"/>
    <property type="evidence" value="ECO:0007669"/>
    <property type="project" value="UniProtKB-KW"/>
</dbReference>
<feature type="compositionally biased region" description="Polar residues" evidence="4">
    <location>
        <begin position="526"/>
        <end position="541"/>
    </location>
</feature>
<evidence type="ECO:0000313" key="7">
    <source>
        <dbReference type="Proteomes" id="UP001305647"/>
    </source>
</evidence>
<gene>
    <name evidence="6" type="ORF">N658DRAFT_428680</name>
</gene>
<evidence type="ECO:0000256" key="3">
    <source>
        <dbReference type="ARBA" id="ARBA00022840"/>
    </source>
</evidence>
<organism evidence="6 7">
    <name type="scientific">Parathielavia hyrcaniae</name>
    <dbReference type="NCBI Taxonomy" id="113614"/>
    <lineage>
        <taxon>Eukaryota</taxon>
        <taxon>Fungi</taxon>
        <taxon>Dikarya</taxon>
        <taxon>Ascomycota</taxon>
        <taxon>Pezizomycotina</taxon>
        <taxon>Sordariomycetes</taxon>
        <taxon>Sordariomycetidae</taxon>
        <taxon>Sordariales</taxon>
        <taxon>Chaetomiaceae</taxon>
        <taxon>Parathielavia</taxon>
    </lineage>
</organism>
<reference evidence="6" key="2">
    <citation type="submission" date="2023-05" db="EMBL/GenBank/DDBJ databases">
        <authorList>
            <consortium name="Lawrence Berkeley National Laboratory"/>
            <person name="Steindorff A."/>
            <person name="Hensen N."/>
            <person name="Bonometti L."/>
            <person name="Westerberg I."/>
            <person name="Brannstrom I.O."/>
            <person name="Guillou S."/>
            <person name="Cros-Aarteil S."/>
            <person name="Calhoun S."/>
            <person name="Haridas S."/>
            <person name="Kuo A."/>
            <person name="Mondo S."/>
            <person name="Pangilinan J."/>
            <person name="Riley R."/>
            <person name="Labutti K."/>
            <person name="Andreopoulos B."/>
            <person name="Lipzen A."/>
            <person name="Chen C."/>
            <person name="Yanf M."/>
            <person name="Daum C."/>
            <person name="Ng V."/>
            <person name="Clum A."/>
            <person name="Ohm R."/>
            <person name="Martin F."/>
            <person name="Silar P."/>
            <person name="Natvig D."/>
            <person name="Lalanne C."/>
            <person name="Gautier V."/>
            <person name="Ament-Velasquez S.L."/>
            <person name="Kruys A."/>
            <person name="Hutchinson M.I."/>
            <person name="Powell A.J."/>
            <person name="Barry K."/>
            <person name="Miller A.N."/>
            <person name="Grigoriev I.V."/>
            <person name="Debuchy R."/>
            <person name="Gladieux P."/>
            <person name="Thoren M.H."/>
            <person name="Johannesson H."/>
        </authorList>
    </citation>
    <scope>NUCLEOTIDE SEQUENCE</scope>
    <source>
        <strain evidence="6">CBS 757.83</strain>
    </source>
</reference>
<reference evidence="6" key="1">
    <citation type="journal article" date="2023" name="Mol. Phylogenet. Evol.">
        <title>Genome-scale phylogeny and comparative genomics of the fungal order Sordariales.</title>
        <authorList>
            <person name="Hensen N."/>
            <person name="Bonometti L."/>
            <person name="Westerberg I."/>
            <person name="Brannstrom I.O."/>
            <person name="Guillou S."/>
            <person name="Cros-Aarteil S."/>
            <person name="Calhoun S."/>
            <person name="Haridas S."/>
            <person name="Kuo A."/>
            <person name="Mondo S."/>
            <person name="Pangilinan J."/>
            <person name="Riley R."/>
            <person name="LaButti K."/>
            <person name="Andreopoulos B."/>
            <person name="Lipzen A."/>
            <person name="Chen C."/>
            <person name="Yan M."/>
            <person name="Daum C."/>
            <person name="Ng V."/>
            <person name="Clum A."/>
            <person name="Steindorff A."/>
            <person name="Ohm R.A."/>
            <person name="Martin F."/>
            <person name="Silar P."/>
            <person name="Natvig D.O."/>
            <person name="Lalanne C."/>
            <person name="Gautier V."/>
            <person name="Ament-Velasquez S.L."/>
            <person name="Kruys A."/>
            <person name="Hutchinson M.I."/>
            <person name="Powell A.J."/>
            <person name="Barry K."/>
            <person name="Miller A.N."/>
            <person name="Grigoriev I.V."/>
            <person name="Debuchy R."/>
            <person name="Gladieux P."/>
            <person name="Hiltunen Thoren M."/>
            <person name="Johannesson H."/>
        </authorList>
    </citation>
    <scope>NUCLEOTIDE SEQUENCE</scope>
    <source>
        <strain evidence="6">CBS 757.83</strain>
    </source>
</reference>
<evidence type="ECO:0000313" key="6">
    <source>
        <dbReference type="EMBL" id="KAK4100014.1"/>
    </source>
</evidence>
<dbReference type="GO" id="GO:0005739">
    <property type="term" value="C:mitochondrion"/>
    <property type="evidence" value="ECO:0007669"/>
    <property type="project" value="TreeGrafter"/>
</dbReference>
<feature type="region of interest" description="Disordered" evidence="4">
    <location>
        <begin position="526"/>
        <end position="558"/>
    </location>
</feature>
<dbReference type="PANTHER" id="PTHR12169">
    <property type="entry name" value="ATPASE N2B"/>
    <property type="match status" value="1"/>
</dbReference>
<keyword evidence="7" id="KW-1185">Reference proteome</keyword>
<dbReference type="InterPro" id="IPR027417">
    <property type="entry name" value="P-loop_NTPase"/>
</dbReference>
<feature type="compositionally biased region" description="Low complexity" evidence="4">
    <location>
        <begin position="483"/>
        <end position="500"/>
    </location>
</feature>
<dbReference type="EMBL" id="MU863644">
    <property type="protein sequence ID" value="KAK4100014.1"/>
    <property type="molecule type" value="Genomic_DNA"/>
</dbReference>
<keyword evidence="2" id="KW-0547">Nucleotide-binding</keyword>
<feature type="domain" description="AAA+ ATPase" evidence="5">
    <location>
        <begin position="124"/>
        <end position="272"/>
    </location>
</feature>
<comment type="caution">
    <text evidence="6">The sequence shown here is derived from an EMBL/GenBank/DDBJ whole genome shotgun (WGS) entry which is preliminary data.</text>
</comment>
<keyword evidence="3" id="KW-0067">ATP-binding</keyword>
<evidence type="ECO:0000256" key="4">
    <source>
        <dbReference type="SAM" id="MobiDB-lite"/>
    </source>
</evidence>
<proteinExistence type="inferred from homology"/>
<feature type="region of interest" description="Disordered" evidence="4">
    <location>
        <begin position="483"/>
        <end position="508"/>
    </location>
</feature>
<sequence>MRRATTSVTITDPFVKYSSLIATGVYSPDAAQYRLAHHLQKVYLRLKDYTPSHEDQARLRQIAKATSLDAAPRGGHGGTDLASPTHPIRRNPLFARFFPRDDGSESLALARVLTSYQAALHVDSPRGLFLSGEVGTGKSMLLDLLAEGLPTRRKKRWHFNTFMLHTFSRLGDFRKSRPQSAQDGSPEYSLLWMAKELVETSPILFLDEFQLPDRAASKIMSNLFVAFFQLGGVLVASSNRMPEELEKATGGYHPPPATGGLVERVLGLGKGRSGQTSDFAAFLEVLKARCDFWHMEGTQDWRRRETRGLVSAESAVEAKRSQVEPGPHFTAGSGIELADGVCEMDSQMPAMYFSPPSDDEDAWTAAQRHAAGLKQGSHGAHSLDWEPASLIVYGRKLLVPRQQAGVSYWHFAELVGTLGPADYVTLASNYHTFIIDHVPVLPLSMKNEARRFITLLDALYESRCKLAIRAAAGPDSLFFPESTAPEEAAETDAAQATAAAGRRRDEGADATYSETIAEVYQDQTSPFRPNVSTYANQSPTSRYDPDQDSDFGKETQQERTATVDFNKTCAFTGEDERFAYKRATSRLWELCSAQWHARTTDDWWQPLPKEARHWEGTEVSRPPPSPLARGVSSEITMGESVELEEPAGLERFRVASLKGIRH</sequence>
<dbReference type="SMART" id="SM00382">
    <property type="entry name" value="AAA"/>
    <property type="match status" value="1"/>
</dbReference>
<dbReference type="Pfam" id="PF03969">
    <property type="entry name" value="AFG1_ATPase"/>
    <property type="match status" value="2"/>
</dbReference>
<dbReference type="PANTHER" id="PTHR12169:SF2">
    <property type="entry name" value="AFG1P"/>
    <property type="match status" value="1"/>
</dbReference>
<comment type="similarity">
    <text evidence="1">Belongs to the AFG1 ATPase family.</text>
</comment>